<dbReference type="AlphaFoldDB" id="A0A381SAR4"/>
<name>A0A381SAR4_9ZZZZ</name>
<organism evidence="1">
    <name type="scientific">marine metagenome</name>
    <dbReference type="NCBI Taxonomy" id="408172"/>
    <lineage>
        <taxon>unclassified sequences</taxon>
        <taxon>metagenomes</taxon>
        <taxon>ecological metagenomes</taxon>
    </lineage>
</organism>
<gene>
    <name evidence="1" type="ORF">METZ01_LOCUS53433</name>
</gene>
<evidence type="ECO:0008006" key="2">
    <source>
        <dbReference type="Google" id="ProtNLM"/>
    </source>
</evidence>
<protein>
    <recommendedName>
        <fullName evidence="2">GYD domain-containing protein</fullName>
    </recommendedName>
</protein>
<accession>A0A381SAR4</accession>
<dbReference type="EMBL" id="UINC01002817">
    <property type="protein sequence ID" value="SVA00579.1"/>
    <property type="molecule type" value="Genomic_DNA"/>
</dbReference>
<sequence>MVWQNAPDSNATNVLGIMSRYFVQASYTQQDVAGLVHSPEDRLGELKALTKSVGGKVITFDYWFGELDVAVILETPDDTTMASLSKVLGGSGAVTNMRTTVLIPVADGFAAAQKAKSITYGAPGQ</sequence>
<proteinExistence type="predicted"/>
<dbReference type="Pfam" id="PF08734">
    <property type="entry name" value="GYD"/>
    <property type="match status" value="1"/>
</dbReference>
<dbReference type="InterPro" id="IPR014845">
    <property type="entry name" value="GYD/TTHA1554"/>
</dbReference>
<reference evidence="1" key="1">
    <citation type="submission" date="2018-05" db="EMBL/GenBank/DDBJ databases">
        <authorList>
            <person name="Lanie J.A."/>
            <person name="Ng W.-L."/>
            <person name="Kazmierczak K.M."/>
            <person name="Andrzejewski T.M."/>
            <person name="Davidsen T.M."/>
            <person name="Wayne K.J."/>
            <person name="Tettelin H."/>
            <person name="Glass J.I."/>
            <person name="Rusch D."/>
            <person name="Podicherti R."/>
            <person name="Tsui H.-C.T."/>
            <person name="Winkler M.E."/>
        </authorList>
    </citation>
    <scope>NUCLEOTIDE SEQUENCE</scope>
</reference>
<evidence type="ECO:0000313" key="1">
    <source>
        <dbReference type="EMBL" id="SVA00579.1"/>
    </source>
</evidence>